<feature type="transmembrane region" description="Helical" evidence="2">
    <location>
        <begin position="199"/>
        <end position="223"/>
    </location>
</feature>
<evidence type="ECO:0000313" key="3">
    <source>
        <dbReference type="EMBL" id="KDQ58959.1"/>
    </source>
</evidence>
<dbReference type="AlphaFoldDB" id="A0A067PW90"/>
<keyword evidence="2" id="KW-1133">Transmembrane helix</keyword>
<evidence type="ECO:0000256" key="2">
    <source>
        <dbReference type="SAM" id="Phobius"/>
    </source>
</evidence>
<keyword evidence="2" id="KW-0812">Transmembrane</keyword>
<dbReference type="EMBL" id="KL197716">
    <property type="protein sequence ID" value="KDQ58959.1"/>
    <property type="molecule type" value="Genomic_DNA"/>
</dbReference>
<sequence>MSYSARVNRSLEAEPAAPMPAQDVTSTLENFTTSIAASTAQICGQLDNGKRTVDTVNALIVVATFIAGVQTQIISLSYTADDTNLAKATNFIGFLGIILDILGAAGGVVHTIMLQGALQQLQRLLDNVKVIEDHLKWFQRLDEHETSPSLTHTALFSRVRDVQPNFTEDVDWSKPVIMAAVPTVFDPLSHLMRVRVIRFGLVPLAVTGVGFICLLLSVITLAAHTSSRSVYIGCTAVAVVITCLSLLPVYRSCFSSTEQNKISGLNSRLTELRREFDGFRRSRRSAYKDIVRDG</sequence>
<accession>A0A067PW90</accession>
<dbReference type="Proteomes" id="UP000027265">
    <property type="component" value="Unassembled WGS sequence"/>
</dbReference>
<feature type="transmembrane region" description="Helical" evidence="2">
    <location>
        <begin position="229"/>
        <end position="250"/>
    </location>
</feature>
<feature type="region of interest" description="Disordered" evidence="1">
    <location>
        <begin position="1"/>
        <end position="20"/>
    </location>
</feature>
<keyword evidence="2" id="KW-0472">Membrane</keyword>
<reference evidence="4" key="1">
    <citation type="journal article" date="2014" name="Proc. Natl. Acad. Sci. U.S.A.">
        <title>Extensive sampling of basidiomycete genomes demonstrates inadequacy of the white-rot/brown-rot paradigm for wood decay fungi.</title>
        <authorList>
            <person name="Riley R."/>
            <person name="Salamov A.A."/>
            <person name="Brown D.W."/>
            <person name="Nagy L.G."/>
            <person name="Floudas D."/>
            <person name="Held B.W."/>
            <person name="Levasseur A."/>
            <person name="Lombard V."/>
            <person name="Morin E."/>
            <person name="Otillar R."/>
            <person name="Lindquist E.A."/>
            <person name="Sun H."/>
            <person name="LaButti K.M."/>
            <person name="Schmutz J."/>
            <person name="Jabbour D."/>
            <person name="Luo H."/>
            <person name="Baker S.E."/>
            <person name="Pisabarro A.G."/>
            <person name="Walton J.D."/>
            <person name="Blanchette R.A."/>
            <person name="Henrissat B."/>
            <person name="Martin F."/>
            <person name="Cullen D."/>
            <person name="Hibbett D.S."/>
            <person name="Grigoriev I.V."/>
        </authorList>
    </citation>
    <scope>NUCLEOTIDE SEQUENCE [LARGE SCALE GENOMIC DNA]</scope>
    <source>
        <strain evidence="4">MUCL 33604</strain>
    </source>
</reference>
<proteinExistence type="predicted"/>
<feature type="transmembrane region" description="Helical" evidence="2">
    <location>
        <begin position="58"/>
        <end position="79"/>
    </location>
</feature>
<keyword evidence="4" id="KW-1185">Reference proteome</keyword>
<name>A0A067PW90_9AGAM</name>
<evidence type="ECO:0000313" key="4">
    <source>
        <dbReference type="Proteomes" id="UP000027265"/>
    </source>
</evidence>
<dbReference type="HOGENOM" id="CLU_946859_0_0_1"/>
<organism evidence="3 4">
    <name type="scientific">Jaapia argillacea MUCL 33604</name>
    <dbReference type="NCBI Taxonomy" id="933084"/>
    <lineage>
        <taxon>Eukaryota</taxon>
        <taxon>Fungi</taxon>
        <taxon>Dikarya</taxon>
        <taxon>Basidiomycota</taxon>
        <taxon>Agaricomycotina</taxon>
        <taxon>Agaricomycetes</taxon>
        <taxon>Agaricomycetidae</taxon>
        <taxon>Jaapiales</taxon>
        <taxon>Jaapiaceae</taxon>
        <taxon>Jaapia</taxon>
    </lineage>
</organism>
<gene>
    <name evidence="3" type="ORF">JAAARDRAFT_56958</name>
</gene>
<feature type="transmembrane region" description="Helical" evidence="2">
    <location>
        <begin position="91"/>
        <end position="114"/>
    </location>
</feature>
<dbReference type="InParanoid" id="A0A067PW90"/>
<protein>
    <submittedName>
        <fullName evidence="3">Uncharacterized protein</fullName>
    </submittedName>
</protein>
<dbReference type="OrthoDB" id="3152367at2759"/>
<evidence type="ECO:0000256" key="1">
    <source>
        <dbReference type="SAM" id="MobiDB-lite"/>
    </source>
</evidence>